<proteinExistence type="predicted"/>
<organism evidence="2 3">
    <name type="scientific">Aestuariibaculum marinum</name>
    <dbReference type="NCBI Taxonomy" id="2683592"/>
    <lineage>
        <taxon>Bacteria</taxon>
        <taxon>Pseudomonadati</taxon>
        <taxon>Bacteroidota</taxon>
        <taxon>Flavobacteriia</taxon>
        <taxon>Flavobacteriales</taxon>
        <taxon>Flavobacteriaceae</taxon>
    </lineage>
</organism>
<evidence type="ECO:0000313" key="3">
    <source>
        <dbReference type="Proteomes" id="UP000621516"/>
    </source>
</evidence>
<dbReference type="EMBL" id="JACVXD010000002">
    <property type="protein sequence ID" value="MBD0823433.1"/>
    <property type="molecule type" value="Genomic_DNA"/>
</dbReference>
<dbReference type="Gene3D" id="3.40.50.880">
    <property type="match status" value="1"/>
</dbReference>
<dbReference type="RefSeq" id="WP_188222738.1">
    <property type="nucleotide sequence ID" value="NZ_JACVXD010000002.1"/>
</dbReference>
<gene>
    <name evidence="2" type="ORF">ICJ85_05310</name>
</gene>
<protein>
    <submittedName>
        <fullName evidence="2">ThuA domain-containing protein</fullName>
    </submittedName>
</protein>
<evidence type="ECO:0000259" key="1">
    <source>
        <dbReference type="Pfam" id="PF06283"/>
    </source>
</evidence>
<feature type="domain" description="ThuA-like" evidence="1">
    <location>
        <begin position="25"/>
        <end position="233"/>
    </location>
</feature>
<dbReference type="InterPro" id="IPR029010">
    <property type="entry name" value="ThuA-like"/>
</dbReference>
<evidence type="ECO:0000313" key="2">
    <source>
        <dbReference type="EMBL" id="MBD0823433.1"/>
    </source>
</evidence>
<reference evidence="2 3" key="1">
    <citation type="journal article" date="2018" name="J. Microbiol.">
        <title>Aestuariibaculum marinum sp. nov., a marine bacterium isolated from seawater in South Korea.</title>
        <authorList>
            <person name="Choi J."/>
            <person name="Lee D."/>
            <person name="Jang J.H."/>
            <person name="Cha S."/>
            <person name="Seo T."/>
        </authorList>
    </citation>
    <scope>NUCLEOTIDE SEQUENCE [LARGE SCALE GENOMIC DNA]</scope>
    <source>
        <strain evidence="2 3">IP7</strain>
    </source>
</reference>
<keyword evidence="3" id="KW-1185">Reference proteome</keyword>
<accession>A0A8J6PU95</accession>
<name>A0A8J6PU95_9FLAO</name>
<dbReference type="Pfam" id="PF06283">
    <property type="entry name" value="ThuA"/>
    <property type="match status" value="1"/>
</dbReference>
<dbReference type="PANTHER" id="PTHR40469">
    <property type="entry name" value="SECRETED GLYCOSYL HYDROLASE"/>
    <property type="match status" value="1"/>
</dbReference>
<comment type="caution">
    <text evidence="2">The sequence shown here is derived from an EMBL/GenBank/DDBJ whole genome shotgun (WGS) entry which is preliminary data.</text>
</comment>
<sequence>MRIIFLLISLVLLTGFALPPKDSEVLVFTKTAGYRHKSITVGVETLKELGAENGFNITHTENAELFNYKTLKRFDLVIFLNTTGDVLDSEQEQAFEKYINKGGSFMGVHAATDTEFEWPWFNKLVGAYFLDHPDKSTAIIKRIIRSHPSTAHLPNQWKHYDEWYNFKSINKSTNVLLMLDETSYQGGKNGAFHPIAWYHEFDGGRSFYTGLGHTIESYNDQKFRKHLLGGIFYCLNR</sequence>
<dbReference type="PANTHER" id="PTHR40469:SF2">
    <property type="entry name" value="GALACTOSE-BINDING DOMAIN-LIKE SUPERFAMILY PROTEIN"/>
    <property type="match status" value="1"/>
</dbReference>
<dbReference type="AlphaFoldDB" id="A0A8J6PU95"/>
<dbReference type="SUPFAM" id="SSF52317">
    <property type="entry name" value="Class I glutamine amidotransferase-like"/>
    <property type="match status" value="1"/>
</dbReference>
<dbReference type="InterPro" id="IPR029062">
    <property type="entry name" value="Class_I_gatase-like"/>
</dbReference>
<dbReference type="Proteomes" id="UP000621516">
    <property type="component" value="Unassembled WGS sequence"/>
</dbReference>